<protein>
    <submittedName>
        <fullName evidence="1">Uncharacterized protein</fullName>
    </submittedName>
</protein>
<evidence type="ECO:0000313" key="1">
    <source>
        <dbReference type="EMBL" id="RRT70936.1"/>
    </source>
</evidence>
<gene>
    <name evidence="1" type="ORF">B296_00023918</name>
</gene>
<reference evidence="1 2" key="1">
    <citation type="journal article" date="2014" name="Agronomy (Basel)">
        <title>A Draft Genome Sequence for Ensete ventricosum, the Drought-Tolerant Tree Against Hunger.</title>
        <authorList>
            <person name="Harrison J."/>
            <person name="Moore K.A."/>
            <person name="Paszkiewicz K."/>
            <person name="Jones T."/>
            <person name="Grant M."/>
            <person name="Ambacheew D."/>
            <person name="Muzemil S."/>
            <person name="Studholme D.J."/>
        </authorList>
    </citation>
    <scope>NUCLEOTIDE SEQUENCE [LARGE SCALE GENOMIC DNA]</scope>
</reference>
<proteinExistence type="predicted"/>
<accession>A0A427A406</accession>
<dbReference type="Proteomes" id="UP000287651">
    <property type="component" value="Unassembled WGS sequence"/>
</dbReference>
<dbReference type="AlphaFoldDB" id="A0A427A406"/>
<sequence length="166" mass="18341">MILLSCVLISGPYPGVNSPFAVELIMSSPLSQTTKYMLRGRRGRCVGHYALLLILGLLPTPQTEVSASRTKGDGPTGEVSCTRGEKVCWDACDDSGEVEAMKCLTRNCHLPYNDRRRWAIRPFWGECYDPVLREEVSSLSDAASCDPMQCDFPLDIDSEIGYVASR</sequence>
<evidence type="ECO:0000313" key="2">
    <source>
        <dbReference type="Proteomes" id="UP000287651"/>
    </source>
</evidence>
<organism evidence="1 2">
    <name type="scientific">Ensete ventricosum</name>
    <name type="common">Abyssinian banana</name>
    <name type="synonym">Musa ensete</name>
    <dbReference type="NCBI Taxonomy" id="4639"/>
    <lineage>
        <taxon>Eukaryota</taxon>
        <taxon>Viridiplantae</taxon>
        <taxon>Streptophyta</taxon>
        <taxon>Embryophyta</taxon>
        <taxon>Tracheophyta</taxon>
        <taxon>Spermatophyta</taxon>
        <taxon>Magnoliopsida</taxon>
        <taxon>Liliopsida</taxon>
        <taxon>Zingiberales</taxon>
        <taxon>Musaceae</taxon>
        <taxon>Ensete</taxon>
    </lineage>
</organism>
<dbReference type="EMBL" id="AMZH03003860">
    <property type="protein sequence ID" value="RRT70936.1"/>
    <property type="molecule type" value="Genomic_DNA"/>
</dbReference>
<comment type="caution">
    <text evidence="1">The sequence shown here is derived from an EMBL/GenBank/DDBJ whole genome shotgun (WGS) entry which is preliminary data.</text>
</comment>
<name>A0A427A406_ENSVE</name>